<dbReference type="PATRIC" id="fig|29343.3.peg.1182"/>
<gene>
    <name evidence="1" type="ORF">CCDG5_1123</name>
</gene>
<name>A0A078KSU3_9FIRM</name>
<proteinExistence type="predicted"/>
<sequence>MNIFYLDHDVNKCARFHCDKHVVKMIVEYTQILSSAYYFTGESNLAPYKLTHANHPCCRWARTSLSNWIWLRNLALSLCKEYTFRFGKKHKCEKILKSMKPPSLIDRGFTNIICVMDNEYITGSDAVENYRNLYRHGKRHLLSYKRREIPEWLRENN</sequence>
<dbReference type="OrthoDB" id="7348899at2"/>
<evidence type="ECO:0000313" key="1">
    <source>
        <dbReference type="EMBL" id="CDZ24240.1"/>
    </source>
</evidence>
<dbReference type="KEGG" id="ccel:CCDG5_1123"/>
<dbReference type="Pfam" id="PF03013">
    <property type="entry name" value="Pyr_excise"/>
    <property type="match status" value="1"/>
</dbReference>
<dbReference type="InterPro" id="IPR004260">
    <property type="entry name" value="Pyr-dimer_DNA_glycosylase"/>
</dbReference>
<accession>A0A078KSU3</accession>
<evidence type="ECO:0000313" key="2">
    <source>
        <dbReference type="Proteomes" id="UP000032431"/>
    </source>
</evidence>
<dbReference type="AlphaFoldDB" id="A0A078KSU3"/>
<reference evidence="2" key="1">
    <citation type="submission" date="2014-07" db="EMBL/GenBank/DDBJ databases">
        <authorList>
            <person name="Wibberg D."/>
        </authorList>
    </citation>
    <scope>NUCLEOTIDE SEQUENCE [LARGE SCALE GENOMIC DNA]</scope>
    <source>
        <strain evidence="2">DG5</strain>
    </source>
</reference>
<dbReference type="HOGENOM" id="CLU_095888_0_0_9"/>
<organism evidence="1 2">
    <name type="scientific">[Clostridium] cellulosi</name>
    <dbReference type="NCBI Taxonomy" id="29343"/>
    <lineage>
        <taxon>Bacteria</taxon>
        <taxon>Bacillati</taxon>
        <taxon>Bacillota</taxon>
        <taxon>Clostridia</taxon>
        <taxon>Eubacteriales</taxon>
        <taxon>Oscillospiraceae</taxon>
        <taxon>Oscillospiraceae incertae sedis</taxon>
    </lineage>
</organism>
<protein>
    <submittedName>
        <fullName evidence="1">Uncharacterized protein</fullName>
    </submittedName>
</protein>
<dbReference type="EMBL" id="LM995447">
    <property type="protein sequence ID" value="CDZ24240.1"/>
    <property type="molecule type" value="Genomic_DNA"/>
</dbReference>
<dbReference type="Proteomes" id="UP000032431">
    <property type="component" value="Chromosome I"/>
</dbReference>
<keyword evidence="2" id="KW-1185">Reference proteome</keyword>